<dbReference type="AlphaFoldDB" id="A0A3S0TTZ8"/>
<protein>
    <submittedName>
        <fullName evidence="1">Zinc chelation protein SecC</fullName>
    </submittedName>
</protein>
<dbReference type="OrthoDB" id="2543069at2"/>
<keyword evidence="2" id="KW-1185">Reference proteome</keyword>
<comment type="caution">
    <text evidence="1">The sequence shown here is derived from an EMBL/GenBank/DDBJ whole genome shotgun (WGS) entry which is preliminary data.</text>
</comment>
<dbReference type="Proteomes" id="UP000267430">
    <property type="component" value="Unassembled WGS sequence"/>
</dbReference>
<dbReference type="PANTHER" id="PTHR33747">
    <property type="entry name" value="UPF0225 PROTEIN SCO1677"/>
    <property type="match status" value="1"/>
</dbReference>
<dbReference type="SUPFAM" id="SSF103642">
    <property type="entry name" value="Sec-C motif"/>
    <property type="match status" value="1"/>
</dbReference>
<accession>A0A3S0TTZ8</accession>
<dbReference type="SUPFAM" id="SSF48371">
    <property type="entry name" value="ARM repeat"/>
    <property type="match status" value="1"/>
</dbReference>
<sequence length="388" mass="44136">MDFLQKIEPYLTTDDIVLQEFVLRAVNEYPEVPAEWTERLLEKAFAAQGKDTTILIKIKNHHLTDRAARLLLEGADKLEKSRLHLVSSLLNNHLEPEIALLNKEKLKRFISNDTWSFYDLLLKGTEEEVWEEYGSVLAELENGTRYNHDLFVKAKRLVKTLVQNGSWDEEKIRLSLKEELREEWFSFSGIFMVYAIGLQQLEEYIPLLASLLASDDDLLLEEVSAALILFQSDKVVEAVARYLQNKESVIFAAGVVENIKSPLAVKVLRNAYKETDDGDDRTFIFEALCHQLSEEALPEVEHFMAAYTTGIIDAEETAYGFYTILNIPNPNLKEWKDGAYAREVSFRKALRNSNSSPSLILSAKSEKVGRNDPCPCGSGKKYKKCCGA</sequence>
<reference evidence="1 2" key="1">
    <citation type="submission" date="2018-12" db="EMBL/GenBank/DDBJ databases">
        <title>Bacillus chawlae sp. nov., Bacillus glennii sp. nov., and Bacillus saganii sp. nov. Isolated from the Vehicle Assembly Building at Kennedy Space Center where the Viking Spacecraft were Assembled.</title>
        <authorList>
            <person name="Seuylemezian A."/>
            <person name="Vaishampayan P."/>
        </authorList>
    </citation>
    <scope>NUCLEOTIDE SEQUENCE [LARGE SCALE GENOMIC DNA]</scope>
    <source>
        <strain evidence="1 2">L5</strain>
    </source>
</reference>
<evidence type="ECO:0000313" key="1">
    <source>
        <dbReference type="EMBL" id="RUQ27909.1"/>
    </source>
</evidence>
<dbReference type="RefSeq" id="WP_126865489.1">
    <property type="nucleotide sequence ID" value="NZ_JAUSTX010000026.1"/>
</dbReference>
<gene>
    <name evidence="1" type="ORF">ELQ35_14225</name>
</gene>
<evidence type="ECO:0000313" key="2">
    <source>
        <dbReference type="Proteomes" id="UP000267430"/>
    </source>
</evidence>
<dbReference type="InterPro" id="IPR004027">
    <property type="entry name" value="SEC_C_motif"/>
</dbReference>
<dbReference type="PANTHER" id="PTHR33747:SF1">
    <property type="entry name" value="ADENYLATE CYCLASE-ASSOCIATED CAP C-TERMINAL DOMAIN-CONTAINING PROTEIN"/>
    <property type="match status" value="1"/>
</dbReference>
<name>A0A3S0TTZ8_9BACI</name>
<dbReference type="Pfam" id="PF02810">
    <property type="entry name" value="SEC-C"/>
    <property type="match status" value="1"/>
</dbReference>
<organism evidence="1 2">
    <name type="scientific">Peribacillus cavernae</name>
    <dbReference type="NCBI Taxonomy" id="1674310"/>
    <lineage>
        <taxon>Bacteria</taxon>
        <taxon>Bacillati</taxon>
        <taxon>Bacillota</taxon>
        <taxon>Bacilli</taxon>
        <taxon>Bacillales</taxon>
        <taxon>Bacillaceae</taxon>
        <taxon>Peribacillus</taxon>
    </lineage>
</organism>
<proteinExistence type="predicted"/>
<dbReference type="InterPro" id="IPR016024">
    <property type="entry name" value="ARM-type_fold"/>
</dbReference>
<dbReference type="EMBL" id="RYZZ01000019">
    <property type="protein sequence ID" value="RUQ27909.1"/>
    <property type="molecule type" value="Genomic_DNA"/>
</dbReference>
<dbReference type="Gene3D" id="3.10.450.50">
    <property type="match status" value="1"/>
</dbReference>